<dbReference type="CDD" id="cd01407">
    <property type="entry name" value="SIR2-fam"/>
    <property type="match status" value="1"/>
</dbReference>
<accession>A0A7L4YRC1</accession>
<feature type="binding site" evidence="4">
    <location>
        <position position="165"/>
    </location>
    <ligand>
        <name>Zn(2+)</name>
        <dbReference type="ChEBI" id="CHEBI:29105"/>
    </ligand>
</feature>
<evidence type="ECO:0000256" key="1">
    <source>
        <dbReference type="ARBA" id="ARBA00012928"/>
    </source>
</evidence>
<dbReference type="GO" id="GO:0017136">
    <property type="term" value="F:histone deacetylase activity, NAD-dependent"/>
    <property type="evidence" value="ECO:0007669"/>
    <property type="project" value="TreeGrafter"/>
</dbReference>
<evidence type="ECO:0000259" key="5">
    <source>
        <dbReference type="PROSITE" id="PS50305"/>
    </source>
</evidence>
<dbReference type="InterPro" id="IPR050134">
    <property type="entry name" value="NAD-dep_sirtuin_deacylases"/>
</dbReference>
<dbReference type="PANTHER" id="PTHR11085:SF10">
    <property type="entry name" value="NAD-DEPENDENT PROTEIN DEACYLASE SIRTUIN-5, MITOCHONDRIAL-RELATED"/>
    <property type="match status" value="1"/>
</dbReference>
<dbReference type="AlphaFoldDB" id="A0A7L4YRC1"/>
<dbReference type="Pfam" id="PF02146">
    <property type="entry name" value="SIR2"/>
    <property type="match status" value="1"/>
</dbReference>
<dbReference type="EMBL" id="CP047156">
    <property type="protein sequence ID" value="QHC01329.1"/>
    <property type="molecule type" value="Genomic_DNA"/>
</dbReference>
<feature type="binding site" evidence="4">
    <location>
        <position position="162"/>
    </location>
    <ligand>
        <name>Zn(2+)</name>
        <dbReference type="ChEBI" id="CHEBI:29105"/>
    </ligand>
</feature>
<gene>
    <name evidence="6" type="ORF">EK0264_14255</name>
</gene>
<dbReference type="GO" id="GO:0046872">
    <property type="term" value="F:metal ion binding"/>
    <property type="evidence" value="ECO:0007669"/>
    <property type="project" value="UniProtKB-KW"/>
</dbReference>
<name>A0A7L4YRC1_9ACTN</name>
<dbReference type="FunCoup" id="A0A7L4YRC1">
    <property type="interactions" value="322"/>
</dbReference>
<dbReference type="InParanoid" id="A0A7L4YRC1"/>
<keyword evidence="7" id="KW-1185">Reference proteome</keyword>
<protein>
    <recommendedName>
        <fullName evidence="1">protein acetyllysine N-acetyltransferase</fullName>
        <ecNumber evidence="1">2.3.1.286</ecNumber>
    </recommendedName>
</protein>
<proteinExistence type="predicted"/>
<dbReference type="EC" id="2.3.1.286" evidence="1"/>
<dbReference type="PANTHER" id="PTHR11085">
    <property type="entry name" value="NAD-DEPENDENT PROTEIN DEACYLASE SIRTUIN-5, MITOCHONDRIAL-RELATED"/>
    <property type="match status" value="1"/>
</dbReference>
<dbReference type="GO" id="GO:0070403">
    <property type="term" value="F:NAD+ binding"/>
    <property type="evidence" value="ECO:0007669"/>
    <property type="project" value="InterPro"/>
</dbReference>
<dbReference type="InterPro" id="IPR029035">
    <property type="entry name" value="DHS-like_NAD/FAD-binding_dom"/>
</dbReference>
<keyword evidence="2" id="KW-0808">Transferase</keyword>
<dbReference type="OrthoDB" id="9800582at2"/>
<feature type="active site" description="Proton acceptor" evidence="4">
    <location>
        <position position="119"/>
    </location>
</feature>
<dbReference type="Gene3D" id="3.30.1600.10">
    <property type="entry name" value="SIR2/SIRT2 'Small Domain"/>
    <property type="match status" value="1"/>
</dbReference>
<dbReference type="InterPro" id="IPR026591">
    <property type="entry name" value="Sirtuin_cat_small_dom_sf"/>
</dbReference>
<evidence type="ECO:0000256" key="2">
    <source>
        <dbReference type="ARBA" id="ARBA00022679"/>
    </source>
</evidence>
<dbReference type="InterPro" id="IPR003000">
    <property type="entry name" value="Sirtuin"/>
</dbReference>
<feature type="domain" description="Deacetylase sirtuin-type" evidence="5">
    <location>
        <begin position="1"/>
        <end position="260"/>
    </location>
</feature>
<evidence type="ECO:0000256" key="3">
    <source>
        <dbReference type="ARBA" id="ARBA00023027"/>
    </source>
</evidence>
<evidence type="ECO:0000313" key="7">
    <source>
        <dbReference type="Proteomes" id="UP000463857"/>
    </source>
</evidence>
<keyword evidence="4" id="KW-0862">Zinc</keyword>
<dbReference type="RefSeq" id="WP_159546466.1">
    <property type="nucleotide sequence ID" value="NZ_CP047156.1"/>
</dbReference>
<sequence>MAMTNDELVERLRTARRIVGFSGAGISTESGIPDFRSPGGVWTKYDPREFTFDRYVASADVRAKSWAMREAIFGQNVAPNAAHRAFAALEGDGRGAGVITQNIDGLHQDAGSRNVIEIHGTMRDVECIGHEPAFGTPDGCGFRKETEWAFDLIDNGDADPRCPTCGGIIKSATISFGQMMPTDAVDAAVELVESADLVIAVGSSLQVFPAADIPLMGKQAGAELVIVNDEPTPLDRAADQVVRGRAAEVLGPAVERALAS</sequence>
<feature type="binding site" evidence="4">
    <location>
        <position position="140"/>
    </location>
    <ligand>
        <name>Zn(2+)</name>
        <dbReference type="ChEBI" id="CHEBI:29105"/>
    </ligand>
</feature>
<dbReference type="SUPFAM" id="SSF52467">
    <property type="entry name" value="DHS-like NAD/FAD-binding domain"/>
    <property type="match status" value="1"/>
</dbReference>
<keyword evidence="3" id="KW-0520">NAD</keyword>
<feature type="binding site" evidence="4">
    <location>
        <position position="127"/>
    </location>
    <ligand>
        <name>Zn(2+)</name>
        <dbReference type="ChEBI" id="CHEBI:29105"/>
    </ligand>
</feature>
<keyword evidence="4" id="KW-0479">Metal-binding</keyword>
<dbReference type="Gene3D" id="3.40.50.1220">
    <property type="entry name" value="TPP-binding domain"/>
    <property type="match status" value="1"/>
</dbReference>
<dbReference type="InterPro" id="IPR026590">
    <property type="entry name" value="Ssirtuin_cat_dom"/>
</dbReference>
<dbReference type="KEGG" id="eke:EK0264_14255"/>
<dbReference type="Proteomes" id="UP000463857">
    <property type="component" value="Chromosome"/>
</dbReference>
<evidence type="ECO:0000313" key="6">
    <source>
        <dbReference type="EMBL" id="QHC01329.1"/>
    </source>
</evidence>
<evidence type="ECO:0000256" key="4">
    <source>
        <dbReference type="PROSITE-ProRule" id="PRU00236"/>
    </source>
</evidence>
<dbReference type="PROSITE" id="PS50305">
    <property type="entry name" value="SIRTUIN"/>
    <property type="match status" value="1"/>
</dbReference>
<reference evidence="6 7" key="1">
    <citation type="journal article" date="2018" name="Int. J. Syst. Evol. Microbiol.">
        <title>Epidermidibacterium keratini gen. nov., sp. nov., a member of the family Sporichthyaceae, isolated from keratin epidermis.</title>
        <authorList>
            <person name="Lee D.G."/>
            <person name="Trujillo M.E."/>
            <person name="Kang S."/>
            <person name="Nam J.J."/>
            <person name="Kim Y.J."/>
        </authorList>
    </citation>
    <scope>NUCLEOTIDE SEQUENCE [LARGE SCALE GENOMIC DNA]</scope>
    <source>
        <strain evidence="6 7">EPI-7</strain>
    </source>
</reference>
<organism evidence="6 7">
    <name type="scientific">Epidermidibacterium keratini</name>
    <dbReference type="NCBI Taxonomy" id="1891644"/>
    <lineage>
        <taxon>Bacteria</taxon>
        <taxon>Bacillati</taxon>
        <taxon>Actinomycetota</taxon>
        <taxon>Actinomycetes</taxon>
        <taxon>Sporichthyales</taxon>
        <taxon>Sporichthyaceae</taxon>
        <taxon>Epidermidibacterium</taxon>
    </lineage>
</organism>